<evidence type="ECO:0000256" key="10">
    <source>
        <dbReference type="ARBA" id="ARBA00048679"/>
    </source>
</evidence>
<dbReference type="FunFam" id="1.10.510.10:FF:001222">
    <property type="entry name" value="Serine/threonine-protein kinase ppk25"/>
    <property type="match status" value="1"/>
</dbReference>
<dbReference type="OrthoDB" id="193931at2759"/>
<evidence type="ECO:0000259" key="15">
    <source>
        <dbReference type="PROSITE" id="PS50011"/>
    </source>
</evidence>
<dbReference type="InterPro" id="IPR000719">
    <property type="entry name" value="Prot_kinase_dom"/>
</dbReference>
<keyword evidence="17" id="KW-1185">Reference proteome</keyword>
<feature type="binding site" evidence="12 13">
    <location>
        <position position="40"/>
    </location>
    <ligand>
        <name>ATP</name>
        <dbReference type="ChEBI" id="CHEBI:30616"/>
    </ligand>
</feature>
<dbReference type="AlphaFoldDB" id="D8M7E5"/>
<evidence type="ECO:0000256" key="11">
    <source>
        <dbReference type="PIRSR" id="PIRSR037993-1"/>
    </source>
</evidence>
<dbReference type="GO" id="GO:0004674">
    <property type="term" value="F:protein serine/threonine kinase activity"/>
    <property type="evidence" value="ECO:0007669"/>
    <property type="project" value="UniProtKB-KW"/>
</dbReference>
<dbReference type="GeneID" id="24920848"/>
<dbReference type="PROSITE" id="PS00107">
    <property type="entry name" value="PROTEIN_KINASE_ATP"/>
    <property type="match status" value="1"/>
</dbReference>
<dbReference type="CDD" id="cd14079">
    <property type="entry name" value="STKc_AMPK_alpha"/>
    <property type="match status" value="1"/>
</dbReference>
<comment type="similarity">
    <text evidence="14">Belongs to the protein kinase superfamily.</text>
</comment>
<proteinExistence type="inferred from homology"/>
<dbReference type="Pfam" id="PF00069">
    <property type="entry name" value="Pkinase"/>
    <property type="match status" value="1"/>
</dbReference>
<evidence type="ECO:0000256" key="3">
    <source>
        <dbReference type="ARBA" id="ARBA00022490"/>
    </source>
</evidence>
<evidence type="ECO:0000256" key="13">
    <source>
        <dbReference type="PROSITE-ProRule" id="PRU10141"/>
    </source>
</evidence>
<dbReference type="EC" id="2.7.11.1" evidence="2"/>
<accession>D8M7E5</accession>
<dbReference type="FunFam" id="3.30.200.20:FF:000003">
    <property type="entry name" value="Non-specific serine/threonine protein kinase"/>
    <property type="match status" value="1"/>
</dbReference>
<evidence type="ECO:0000256" key="8">
    <source>
        <dbReference type="ARBA" id="ARBA00022840"/>
    </source>
</evidence>
<keyword evidence="5" id="KW-0808">Transferase</keyword>
<evidence type="ECO:0000256" key="6">
    <source>
        <dbReference type="ARBA" id="ARBA00022741"/>
    </source>
</evidence>
<organism evidence="16">
    <name type="scientific">Blastocystis hominis</name>
    <dbReference type="NCBI Taxonomy" id="12968"/>
    <lineage>
        <taxon>Eukaryota</taxon>
        <taxon>Sar</taxon>
        <taxon>Stramenopiles</taxon>
        <taxon>Bigyra</taxon>
        <taxon>Opalozoa</taxon>
        <taxon>Opalinata</taxon>
        <taxon>Blastocystidae</taxon>
        <taxon>Blastocystis</taxon>
    </lineage>
</organism>
<evidence type="ECO:0000256" key="14">
    <source>
        <dbReference type="RuleBase" id="RU000304"/>
    </source>
</evidence>
<dbReference type="EMBL" id="FN668672">
    <property type="protein sequence ID" value="CBK23984.2"/>
    <property type="molecule type" value="Genomic_DNA"/>
</dbReference>
<dbReference type="OMA" id="HAECKLD"/>
<dbReference type="PROSITE" id="PS50011">
    <property type="entry name" value="PROTEIN_KINASE_DOM"/>
    <property type="match status" value="1"/>
</dbReference>
<dbReference type="PIRSF" id="PIRSF037993">
    <property type="entry name" value="STPK_Pim-1"/>
    <property type="match status" value="1"/>
</dbReference>
<evidence type="ECO:0000256" key="4">
    <source>
        <dbReference type="ARBA" id="ARBA00022527"/>
    </source>
</evidence>
<gene>
    <name evidence="16" type="ORF">GSBLH_T00003785001</name>
</gene>
<dbReference type="GO" id="GO:0005737">
    <property type="term" value="C:cytoplasm"/>
    <property type="evidence" value="ECO:0007669"/>
    <property type="project" value="UniProtKB-SubCell"/>
</dbReference>
<comment type="catalytic activity">
    <reaction evidence="9">
        <text>L-threonyl-[protein] + ATP = O-phospho-L-threonyl-[protein] + ADP + H(+)</text>
        <dbReference type="Rhea" id="RHEA:46608"/>
        <dbReference type="Rhea" id="RHEA-COMP:11060"/>
        <dbReference type="Rhea" id="RHEA-COMP:11605"/>
        <dbReference type="ChEBI" id="CHEBI:15378"/>
        <dbReference type="ChEBI" id="CHEBI:30013"/>
        <dbReference type="ChEBI" id="CHEBI:30616"/>
        <dbReference type="ChEBI" id="CHEBI:61977"/>
        <dbReference type="ChEBI" id="CHEBI:456216"/>
        <dbReference type="EC" id="2.7.11.1"/>
    </reaction>
</comment>
<dbReference type="InterPro" id="IPR011009">
    <property type="entry name" value="Kinase-like_dom_sf"/>
</dbReference>
<evidence type="ECO:0000256" key="12">
    <source>
        <dbReference type="PIRSR" id="PIRSR037993-2"/>
    </source>
</evidence>
<evidence type="ECO:0000256" key="5">
    <source>
        <dbReference type="ARBA" id="ARBA00022679"/>
    </source>
</evidence>
<dbReference type="InParanoid" id="D8M7E5"/>
<keyword evidence="3" id="KW-0963">Cytoplasm</keyword>
<evidence type="ECO:0000256" key="1">
    <source>
        <dbReference type="ARBA" id="ARBA00004496"/>
    </source>
</evidence>
<protein>
    <recommendedName>
        <fullName evidence="2">non-specific serine/threonine protein kinase</fullName>
        <ecNumber evidence="2">2.7.11.1</ecNumber>
    </recommendedName>
</protein>
<dbReference type="InterPro" id="IPR008271">
    <property type="entry name" value="Ser/Thr_kinase_AS"/>
</dbReference>
<evidence type="ECO:0000256" key="9">
    <source>
        <dbReference type="ARBA" id="ARBA00047899"/>
    </source>
</evidence>
<feature type="active site" description="Proton acceptor" evidence="11">
    <location>
        <position position="134"/>
    </location>
</feature>
<feature type="binding site" evidence="12">
    <location>
        <begin position="17"/>
        <end position="25"/>
    </location>
    <ligand>
        <name>ATP</name>
        <dbReference type="ChEBI" id="CHEBI:30616"/>
    </ligand>
</feature>
<evidence type="ECO:0000256" key="2">
    <source>
        <dbReference type="ARBA" id="ARBA00012513"/>
    </source>
</evidence>
<evidence type="ECO:0000313" key="17">
    <source>
        <dbReference type="Proteomes" id="UP000008312"/>
    </source>
</evidence>
<dbReference type="RefSeq" id="XP_012898032.1">
    <property type="nucleotide sequence ID" value="XM_013042578.1"/>
</dbReference>
<dbReference type="Proteomes" id="UP000008312">
    <property type="component" value="Unassembled WGS sequence"/>
</dbReference>
<name>D8M7E5_BLAHO</name>
<keyword evidence="7" id="KW-0418">Kinase</keyword>
<dbReference type="PROSITE" id="PS00108">
    <property type="entry name" value="PROTEIN_KINASE_ST"/>
    <property type="match status" value="1"/>
</dbReference>
<keyword evidence="8 12" id="KW-0067">ATP-binding</keyword>
<dbReference type="InterPro" id="IPR017441">
    <property type="entry name" value="Protein_kinase_ATP_BS"/>
</dbReference>
<sequence length="292" mass="33524">MPNDYAYVGPYRLEKTLGTGSFGKVKLAVHIPTNIEVAIKILSKEKIKQLEMSEKVKREIQILRSFKHPHIVRLYEVIDTPSDLFLVTEYVRGGELFDYIVRHGRLPENEARRFFQQIISGIEYCHNNGVVHRDLKPENILLDEYNNIKIADFGLANFLVDGCFLDTSCGSPNYAAPEVISGRMYAGPEVDIWSCGVILYALLCGRLPFDDENISVLFRKIKNGLYRLPSFLSEGGRDLIPEMLLNDPVKRITIPEIRKDPWFLQNCPPYLAIPWKEYDATFKWDAPRGAQR</sequence>
<dbReference type="GO" id="GO:0005524">
    <property type="term" value="F:ATP binding"/>
    <property type="evidence" value="ECO:0007669"/>
    <property type="project" value="UniProtKB-UniRule"/>
</dbReference>
<feature type="domain" description="Protein kinase" evidence="15">
    <location>
        <begin position="11"/>
        <end position="263"/>
    </location>
</feature>
<dbReference type="SMR" id="D8M7E5"/>
<keyword evidence="4 14" id="KW-0723">Serine/threonine-protein kinase</keyword>
<keyword evidence="6 13" id="KW-0547">Nucleotide-binding</keyword>
<reference evidence="16" key="1">
    <citation type="submission" date="2010-02" db="EMBL/GenBank/DDBJ databases">
        <title>Sequencing and annotation of the Blastocystis hominis genome.</title>
        <authorList>
            <person name="Wincker P."/>
        </authorList>
    </citation>
    <scope>NUCLEOTIDE SEQUENCE</scope>
    <source>
        <strain evidence="16">Singapore isolate B</strain>
    </source>
</reference>
<dbReference type="PANTHER" id="PTHR24346:SF82">
    <property type="entry name" value="KP78A-RELATED"/>
    <property type="match status" value="1"/>
</dbReference>
<evidence type="ECO:0000313" key="16">
    <source>
        <dbReference type="EMBL" id="CBK23984.2"/>
    </source>
</evidence>
<comment type="subcellular location">
    <subcellularLocation>
        <location evidence="1">Cytoplasm</location>
    </subcellularLocation>
</comment>
<evidence type="ECO:0000256" key="7">
    <source>
        <dbReference type="ARBA" id="ARBA00022777"/>
    </source>
</evidence>
<dbReference type="PANTHER" id="PTHR24346">
    <property type="entry name" value="MAP/MICROTUBULE AFFINITY-REGULATING KINASE"/>
    <property type="match status" value="1"/>
</dbReference>
<feature type="binding site" evidence="12">
    <location>
        <position position="89"/>
    </location>
    <ligand>
        <name>ATP</name>
        <dbReference type="ChEBI" id="CHEBI:30616"/>
    </ligand>
</feature>
<dbReference type="SMART" id="SM00220">
    <property type="entry name" value="S_TKc"/>
    <property type="match status" value="1"/>
</dbReference>
<dbReference type="InterPro" id="IPR017348">
    <property type="entry name" value="PIM1/2/3"/>
</dbReference>
<comment type="catalytic activity">
    <reaction evidence="10">
        <text>L-seryl-[protein] + ATP = O-phospho-L-seryl-[protein] + ADP + H(+)</text>
        <dbReference type="Rhea" id="RHEA:17989"/>
        <dbReference type="Rhea" id="RHEA-COMP:9863"/>
        <dbReference type="Rhea" id="RHEA-COMP:11604"/>
        <dbReference type="ChEBI" id="CHEBI:15378"/>
        <dbReference type="ChEBI" id="CHEBI:29999"/>
        <dbReference type="ChEBI" id="CHEBI:30616"/>
        <dbReference type="ChEBI" id="CHEBI:83421"/>
        <dbReference type="ChEBI" id="CHEBI:456216"/>
        <dbReference type="EC" id="2.7.11.1"/>
    </reaction>
</comment>
<dbReference type="GO" id="GO:0035556">
    <property type="term" value="P:intracellular signal transduction"/>
    <property type="evidence" value="ECO:0007669"/>
    <property type="project" value="TreeGrafter"/>
</dbReference>
<dbReference type="SUPFAM" id="SSF56112">
    <property type="entry name" value="Protein kinase-like (PK-like)"/>
    <property type="match status" value="1"/>
</dbReference>
<dbReference type="Gene3D" id="1.10.510.10">
    <property type="entry name" value="Transferase(Phosphotransferase) domain 1"/>
    <property type="match status" value="1"/>
</dbReference>